<accession>A0A6A5T0G0</accession>
<dbReference type="AlphaFoldDB" id="A0A6A5T0G0"/>
<evidence type="ECO:0000313" key="3">
    <source>
        <dbReference type="Proteomes" id="UP000800038"/>
    </source>
</evidence>
<name>A0A6A5T0G0_9PLEO</name>
<proteinExistence type="predicted"/>
<feature type="non-terminal residue" evidence="2">
    <location>
        <position position="133"/>
    </location>
</feature>
<sequence>MSWISSVPSPPPPPPGIPPPKFDLKETEELDVITAYKQRQDVQEWLFASVTGYRSLHTIPRLHQHTLVHGLSVLRQRIADLVNLDLKLYHKYASLLSDNESSEKAFAYTGWCWLSPPSDTLEMLNRADLERLM</sequence>
<dbReference type="OrthoDB" id="3694556at2759"/>
<protein>
    <submittedName>
        <fullName evidence="2">Uncharacterized protein</fullName>
    </submittedName>
</protein>
<organism evidence="2 3">
    <name type="scientific">Clathrospora elynae</name>
    <dbReference type="NCBI Taxonomy" id="706981"/>
    <lineage>
        <taxon>Eukaryota</taxon>
        <taxon>Fungi</taxon>
        <taxon>Dikarya</taxon>
        <taxon>Ascomycota</taxon>
        <taxon>Pezizomycotina</taxon>
        <taxon>Dothideomycetes</taxon>
        <taxon>Pleosporomycetidae</taxon>
        <taxon>Pleosporales</taxon>
        <taxon>Diademaceae</taxon>
        <taxon>Clathrospora</taxon>
    </lineage>
</organism>
<keyword evidence="3" id="KW-1185">Reference proteome</keyword>
<feature type="region of interest" description="Disordered" evidence="1">
    <location>
        <begin position="1"/>
        <end position="20"/>
    </location>
</feature>
<evidence type="ECO:0000256" key="1">
    <source>
        <dbReference type="SAM" id="MobiDB-lite"/>
    </source>
</evidence>
<gene>
    <name evidence="2" type="ORF">EJ02DRAFT_338294</name>
</gene>
<reference evidence="2" key="1">
    <citation type="journal article" date="2020" name="Stud. Mycol.">
        <title>101 Dothideomycetes genomes: a test case for predicting lifestyles and emergence of pathogens.</title>
        <authorList>
            <person name="Haridas S."/>
            <person name="Albert R."/>
            <person name="Binder M."/>
            <person name="Bloem J."/>
            <person name="Labutti K."/>
            <person name="Salamov A."/>
            <person name="Andreopoulos B."/>
            <person name="Baker S."/>
            <person name="Barry K."/>
            <person name="Bills G."/>
            <person name="Bluhm B."/>
            <person name="Cannon C."/>
            <person name="Castanera R."/>
            <person name="Culley D."/>
            <person name="Daum C."/>
            <person name="Ezra D."/>
            <person name="Gonzalez J."/>
            <person name="Henrissat B."/>
            <person name="Kuo A."/>
            <person name="Liang C."/>
            <person name="Lipzen A."/>
            <person name="Lutzoni F."/>
            <person name="Magnuson J."/>
            <person name="Mondo S."/>
            <person name="Nolan M."/>
            <person name="Ohm R."/>
            <person name="Pangilinan J."/>
            <person name="Park H.-J."/>
            <person name="Ramirez L."/>
            <person name="Alfaro M."/>
            <person name="Sun H."/>
            <person name="Tritt A."/>
            <person name="Yoshinaga Y."/>
            <person name="Zwiers L.-H."/>
            <person name="Turgeon B."/>
            <person name="Goodwin S."/>
            <person name="Spatafora J."/>
            <person name="Crous P."/>
            <person name="Grigoriev I."/>
        </authorList>
    </citation>
    <scope>NUCLEOTIDE SEQUENCE</scope>
    <source>
        <strain evidence="2">CBS 161.51</strain>
    </source>
</reference>
<evidence type="ECO:0000313" key="2">
    <source>
        <dbReference type="EMBL" id="KAF1945678.1"/>
    </source>
</evidence>
<dbReference type="Proteomes" id="UP000800038">
    <property type="component" value="Unassembled WGS sequence"/>
</dbReference>
<dbReference type="EMBL" id="ML976008">
    <property type="protein sequence ID" value="KAF1945678.1"/>
    <property type="molecule type" value="Genomic_DNA"/>
</dbReference>
<feature type="compositionally biased region" description="Pro residues" evidence="1">
    <location>
        <begin position="8"/>
        <end position="20"/>
    </location>
</feature>